<accession>A0A514TV23</accession>
<evidence type="ECO:0000313" key="1">
    <source>
        <dbReference type="EMBL" id="QDJ96875.1"/>
    </source>
</evidence>
<dbReference type="EMBL" id="MN032614">
    <property type="protein sequence ID" value="QDJ96875.1"/>
    <property type="molecule type" value="Genomic_DNA"/>
</dbReference>
<evidence type="ECO:0000313" key="2">
    <source>
        <dbReference type="Proteomes" id="UP000317703"/>
    </source>
</evidence>
<gene>
    <name evidence="1" type="ORF">PS1_0116</name>
</gene>
<organism evidence="1 2">
    <name type="scientific">Aeromonas phage PS1</name>
    <dbReference type="NCBI Taxonomy" id="2591406"/>
    <lineage>
        <taxon>Viruses</taxon>
        <taxon>Duplodnaviria</taxon>
        <taxon>Heunggongvirae</taxon>
        <taxon>Uroviricota</taxon>
        <taxon>Caudoviricetes</taxon>
        <taxon>Chimalliviridae</taxon>
        <taxon>Ferozepurvirus</taxon>
        <taxon>Ferozepurvirus PS1</taxon>
    </lineage>
</organism>
<reference evidence="1" key="1">
    <citation type="submission" date="2019-06" db="EMBL/GenBank/DDBJ databases">
        <title>Complete genome sequence of Aeromonas hydrophila bacteriophage PS1.</title>
        <authorList>
            <person name="Rai S."/>
            <person name="Tyagi A."/>
            <person name="Kumar N."/>
            <person name="Singh N."/>
        </authorList>
    </citation>
    <scope>NUCLEOTIDE SEQUENCE [LARGE SCALE GENOMIC DNA]</scope>
</reference>
<dbReference type="InterPro" id="IPR057920">
    <property type="entry name" value="PhiKZ_MCP"/>
</dbReference>
<protein>
    <submittedName>
        <fullName evidence="1">Uncharacterized protein</fullName>
    </submittedName>
</protein>
<proteinExistence type="predicted"/>
<dbReference type="Pfam" id="PF25620">
    <property type="entry name" value="PhiKZ_MCP"/>
    <property type="match status" value="1"/>
</dbReference>
<dbReference type="Proteomes" id="UP000317703">
    <property type="component" value="Segment"/>
</dbReference>
<name>A0A514TV23_9CAUD</name>
<keyword evidence="2" id="KW-1185">Reference proteome</keyword>
<sequence length="724" mass="78609">MTIQFSVKGAGNKGAHLKNVMANLQAVQFKEGNVWAGITGNESLNAVESTINAGIGFNQKNAIASAIESFNDQKFADRASKLAEMVKVGGMESFSASMEAGKINRHKAATLELNARGNRQWDAAEELFKTVTIGYGDEVLSLPIDVAGVGAYNVSGNVNESFEDLRPIASVLADEKFSSGDDLKLVPVYPADAGNPNRAAFVAEADWTPWDEAYEANDLLGREAHKTNYLAIRKANNLMSLCQAPGAPRFEQNDEIEAGSIRLNSFLLKIKTKDGEGFATLDTSTMSSTAMRPGTGLTSDEKRQIAFVINGIDVANLKTSAGAPTQLFKTLTDAGLQVFVQFEYSATYQRSTRALSPTVSPVTIAYVMKNGEKLVPGTAGMPADIQALITAQVTEASVHGVVLKMNHNNVNQSRYGTTVVFANTIKNYGVRRRNPISVKYPMQGDDTNADVLAQLIKQMDVLVTREMSHDAFRAAHGHFAYLYDNNGQQMVNINDDSSSVLPGQHFLNTTAVHSKFKLLEEVSTLDSKDALDNIRAVMVNKIYDIITALRVNSNVAALKELDGRAEEYRVIAHSAVAPFLMNSGDYRTFGNNVKFEVVETNINSEKGLLWVVPKSNTKDDEIDIYGGMGICVTKELLVIEGAVTQADRQYRMLITQPAYQHHALSCVCGLGEIEDIDLLLSDEGLIGAVNKHMVQVSGSTNPAGVQTVSVNNWPTSYPETVQVP</sequence>